<organism evidence="2 3">
    <name type="scientific">Paracoccus thiocyanatus</name>
    <dbReference type="NCBI Taxonomy" id="34006"/>
    <lineage>
        <taxon>Bacteria</taxon>
        <taxon>Pseudomonadati</taxon>
        <taxon>Pseudomonadota</taxon>
        <taxon>Alphaproteobacteria</taxon>
        <taxon>Rhodobacterales</taxon>
        <taxon>Paracoccaceae</taxon>
        <taxon>Paracoccus</taxon>
    </lineage>
</organism>
<gene>
    <name evidence="2" type="ORF">DIE28_12575</name>
</gene>
<dbReference type="RefSeq" id="WP_115756345.1">
    <property type="nucleotide sequence ID" value="NZ_QFCQ01000075.1"/>
</dbReference>
<keyword evidence="3" id="KW-1185">Reference proteome</keyword>
<proteinExistence type="predicted"/>
<dbReference type="InterPro" id="IPR047675">
    <property type="entry name" value="Putative_zinc-bd"/>
</dbReference>
<evidence type="ECO:0000313" key="2">
    <source>
        <dbReference type="EMBL" id="RDW12643.1"/>
    </source>
</evidence>
<accession>A0A3D8P9A9</accession>
<feature type="compositionally biased region" description="Polar residues" evidence="1">
    <location>
        <begin position="111"/>
        <end position="120"/>
    </location>
</feature>
<evidence type="ECO:0000256" key="1">
    <source>
        <dbReference type="SAM" id="MobiDB-lite"/>
    </source>
</evidence>
<dbReference type="NCBIfam" id="NF041373">
    <property type="entry name" value="HGG_STG"/>
    <property type="match status" value="1"/>
</dbReference>
<reference evidence="2 3" key="1">
    <citation type="submission" date="2018-05" db="EMBL/GenBank/DDBJ databases">
        <title>Whole genome sequencing of Paracoccus thiocyanatus SST.</title>
        <authorList>
            <person name="Ghosh W."/>
            <person name="Rameez M.J."/>
            <person name="Roy C."/>
        </authorList>
    </citation>
    <scope>NUCLEOTIDE SEQUENCE [LARGE SCALE GENOMIC DNA]</scope>
    <source>
        <strain evidence="2 3">SST</strain>
    </source>
</reference>
<dbReference type="AlphaFoldDB" id="A0A3D8P9A9"/>
<feature type="region of interest" description="Disordered" evidence="1">
    <location>
        <begin position="80"/>
        <end position="120"/>
    </location>
</feature>
<name>A0A3D8P9A9_9RHOB</name>
<dbReference type="EMBL" id="QFCQ01000075">
    <property type="protein sequence ID" value="RDW12643.1"/>
    <property type="molecule type" value="Genomic_DNA"/>
</dbReference>
<evidence type="ECO:0000313" key="3">
    <source>
        <dbReference type="Proteomes" id="UP000256679"/>
    </source>
</evidence>
<dbReference type="Proteomes" id="UP000256679">
    <property type="component" value="Unassembled WGS sequence"/>
</dbReference>
<protein>
    <submittedName>
        <fullName evidence="2">Uncharacterized protein</fullName>
    </submittedName>
</protein>
<comment type="caution">
    <text evidence="2">The sequence shown here is derived from an EMBL/GenBank/DDBJ whole genome shotgun (WGS) entry which is preliminary data.</text>
</comment>
<sequence length="120" mass="13067">MSVHDQEGFTQVDVSLSLLAHGSGICGARTRKGTPCKCRAMNGKTRCRFHGGCSTGPKTTEGRARIAIAQHHRWFAWRSHRASQAKGGCPHSERRHGQWPEVGGPDAPSVLKNNQGNQEP</sequence>